<feature type="transmembrane region" description="Helical" evidence="9">
    <location>
        <begin position="409"/>
        <end position="428"/>
    </location>
</feature>
<dbReference type="SUPFAM" id="SSF161098">
    <property type="entry name" value="MetI-like"/>
    <property type="match status" value="1"/>
</dbReference>
<evidence type="ECO:0000256" key="3">
    <source>
        <dbReference type="ARBA" id="ARBA00016864"/>
    </source>
</evidence>
<comment type="similarity">
    <text evidence="2 9">Belongs to the binding-protein-dependent transport system permease family. CysTW subfamily.</text>
</comment>
<evidence type="ECO:0000256" key="1">
    <source>
        <dbReference type="ARBA" id="ARBA00004651"/>
    </source>
</evidence>
<dbReference type="GO" id="GO:0005315">
    <property type="term" value="F:phosphate transmembrane transporter activity"/>
    <property type="evidence" value="ECO:0007669"/>
    <property type="project" value="InterPro"/>
</dbReference>
<evidence type="ECO:0000256" key="8">
    <source>
        <dbReference type="ARBA" id="ARBA00023136"/>
    </source>
</evidence>
<dbReference type="CDD" id="cd06261">
    <property type="entry name" value="TM_PBP2"/>
    <property type="match status" value="1"/>
</dbReference>
<dbReference type="Pfam" id="PF11812">
    <property type="entry name" value="DUF3333"/>
    <property type="match status" value="1"/>
</dbReference>
<evidence type="ECO:0000256" key="6">
    <source>
        <dbReference type="ARBA" id="ARBA00022692"/>
    </source>
</evidence>
<dbReference type="InterPro" id="IPR035906">
    <property type="entry name" value="MetI-like_sf"/>
</dbReference>
<dbReference type="PANTHER" id="PTHR43470:SF5">
    <property type="entry name" value="PHOSPHATE TRANSPORT SYSTEM PERMEASE PROTEIN PSTA"/>
    <property type="match status" value="1"/>
</dbReference>
<name>A0A212KLN7_9PROT</name>
<keyword evidence="4" id="KW-0813">Transport</keyword>
<evidence type="ECO:0000256" key="2">
    <source>
        <dbReference type="ARBA" id="ARBA00007069"/>
    </source>
</evidence>
<evidence type="ECO:0000259" key="10">
    <source>
        <dbReference type="PROSITE" id="PS50928"/>
    </source>
</evidence>
<dbReference type="InterPro" id="IPR005672">
    <property type="entry name" value="Phosphate_PstA"/>
</dbReference>
<keyword evidence="8 9" id="KW-0472">Membrane</keyword>
<dbReference type="InterPro" id="IPR000515">
    <property type="entry name" value="MetI-like"/>
</dbReference>
<accession>A0A212KLN7</accession>
<sequence>MSEMTVPTAAGGRRTRDLVAAGIGRRYRAEKRFRLFGLVAIVSALAFMALLFASIVGKGYSAFLQTEIRIPIAYEVSVIDPDGTRDAAAMMRANYGKLYRDGIQKLFPAVETRQERRVLNGLVSSGAAFEIRDAVMDDPSLIGKTGEIWVPASDDVDMLVKGKIDRRLPETARRVTDAEIAWIDALDADGRLDARFNWRFFTQGDSREPELAGIWGAVAGSFLTMIVTLLLSFPLGVATAVYLEEFAPKNRWTDIIEVNINNLAAIPSIVFGLLGLAVFLQFFGLPRSAPLVGGLVLTLMTLPTIIIAARVALKSVPPSIREAALGLGASKMQMVTNDVLPLAMPGILTGTIIGMGRALGETAPLLMIGMVAFIVDIPGGFRDPATVLPVQIYIWADSAERAFVERTSAAIMVLLTFLILMNAAAVYLRGKFERRW</sequence>
<dbReference type="GO" id="GO:0005886">
    <property type="term" value="C:plasma membrane"/>
    <property type="evidence" value="ECO:0007669"/>
    <property type="project" value="UniProtKB-SubCell"/>
</dbReference>
<dbReference type="PROSITE" id="PS50928">
    <property type="entry name" value="ABC_TM1"/>
    <property type="match status" value="1"/>
</dbReference>
<dbReference type="NCBIfam" id="TIGR00974">
    <property type="entry name" value="3a0107s02c"/>
    <property type="match status" value="1"/>
</dbReference>
<organism evidence="11">
    <name type="scientific">uncultured Alphaproteobacteria bacterium</name>
    <dbReference type="NCBI Taxonomy" id="91750"/>
    <lineage>
        <taxon>Bacteria</taxon>
        <taxon>Pseudomonadati</taxon>
        <taxon>Pseudomonadota</taxon>
        <taxon>Alphaproteobacteria</taxon>
        <taxon>environmental samples</taxon>
    </lineage>
</organism>
<dbReference type="EMBL" id="FLUO01000003">
    <property type="protein sequence ID" value="SBW12646.1"/>
    <property type="molecule type" value="Genomic_DNA"/>
</dbReference>
<keyword evidence="5 9" id="KW-1003">Cell membrane</keyword>
<comment type="caution">
    <text evidence="9">Lacks conserved residue(s) required for the propagation of feature annotation.</text>
</comment>
<dbReference type="PANTHER" id="PTHR43470">
    <property type="entry name" value="PHOSPHATE TRANSPORT SYSTEM PERMEASE PROTEIN PSTA-RELATED"/>
    <property type="match status" value="1"/>
</dbReference>
<evidence type="ECO:0000256" key="5">
    <source>
        <dbReference type="ARBA" id="ARBA00022475"/>
    </source>
</evidence>
<evidence type="ECO:0000256" key="9">
    <source>
        <dbReference type="RuleBase" id="RU363043"/>
    </source>
</evidence>
<feature type="transmembrane region" description="Helical" evidence="9">
    <location>
        <begin position="214"/>
        <end position="243"/>
    </location>
</feature>
<evidence type="ECO:0000313" key="11">
    <source>
        <dbReference type="EMBL" id="SBW12646.1"/>
    </source>
</evidence>
<comment type="subcellular location">
    <subcellularLocation>
        <location evidence="9">Cell inner membrane</location>
        <topology evidence="9">Multi-pass membrane protein</topology>
    </subcellularLocation>
    <subcellularLocation>
        <location evidence="1">Cell membrane</location>
        <topology evidence="1">Multi-pass membrane protein</topology>
    </subcellularLocation>
</comment>
<feature type="transmembrane region" description="Helical" evidence="9">
    <location>
        <begin position="35"/>
        <end position="56"/>
    </location>
</feature>
<reference evidence="11" key="1">
    <citation type="submission" date="2016-04" db="EMBL/GenBank/DDBJ databases">
        <authorList>
            <person name="Evans L.H."/>
            <person name="Alamgir A."/>
            <person name="Owens N."/>
            <person name="Weber N.D."/>
            <person name="Virtaneva K."/>
            <person name="Barbian K."/>
            <person name="Babar A."/>
            <person name="Rosenke K."/>
        </authorList>
    </citation>
    <scope>NUCLEOTIDE SEQUENCE</scope>
    <source>
        <strain evidence="11">86</strain>
    </source>
</reference>
<dbReference type="AlphaFoldDB" id="A0A212KLN7"/>
<dbReference type="Pfam" id="PF00528">
    <property type="entry name" value="BPD_transp_1"/>
    <property type="match status" value="1"/>
</dbReference>
<feature type="transmembrane region" description="Helical" evidence="9">
    <location>
        <begin position="291"/>
        <end position="313"/>
    </location>
</feature>
<proteinExistence type="inferred from homology"/>
<feature type="domain" description="ABC transmembrane type-1" evidence="10">
    <location>
        <begin position="218"/>
        <end position="425"/>
    </location>
</feature>
<dbReference type="InterPro" id="IPR024573">
    <property type="entry name" value="DUF3333"/>
</dbReference>
<keyword evidence="7 9" id="KW-1133">Transmembrane helix</keyword>
<dbReference type="GO" id="GO:0035435">
    <property type="term" value="P:phosphate ion transmembrane transport"/>
    <property type="evidence" value="ECO:0007669"/>
    <property type="project" value="InterPro"/>
</dbReference>
<keyword evidence="6 9" id="KW-0812">Transmembrane</keyword>
<evidence type="ECO:0000256" key="7">
    <source>
        <dbReference type="ARBA" id="ARBA00022989"/>
    </source>
</evidence>
<feature type="transmembrane region" description="Helical" evidence="9">
    <location>
        <begin position="263"/>
        <end position="285"/>
    </location>
</feature>
<evidence type="ECO:0000256" key="4">
    <source>
        <dbReference type="ARBA" id="ARBA00022448"/>
    </source>
</evidence>
<dbReference type="Gene3D" id="1.10.3720.10">
    <property type="entry name" value="MetI-like"/>
    <property type="match status" value="1"/>
</dbReference>
<protein>
    <recommendedName>
        <fullName evidence="3 9">Phosphate transport system permease protein PstA</fullName>
    </recommendedName>
</protein>
<gene>
    <name evidence="11" type="primary">pstA</name>
    <name evidence="11" type="ORF">KL86APRO_30137</name>
</gene>